<dbReference type="EMBL" id="JQ791545">
    <property type="protein sequence ID" value="AFP55554.1"/>
    <property type="molecule type" value="Genomic_DNA"/>
</dbReference>
<evidence type="ECO:0000313" key="4">
    <source>
        <dbReference type="EMBL" id="AFP55554.1"/>
    </source>
</evidence>
<dbReference type="AlphaFoldDB" id="J7G2X9"/>
<proteinExistence type="predicted"/>
<feature type="region of interest" description="Disordered" evidence="2">
    <location>
        <begin position="463"/>
        <end position="490"/>
    </location>
</feature>
<reference evidence="4" key="2">
    <citation type="submission" date="2012-03" db="EMBL/GenBank/DDBJ databases">
        <authorList>
            <person name="Ayana D.T."/>
            <person name="Kaufmann H."/>
            <person name="Biber A."/>
            <person name="Debener T."/>
        </authorList>
    </citation>
    <scope>NUCLEOTIDE SEQUENCE</scope>
    <source>
        <tissue evidence="4">Leaf</tissue>
    </source>
</reference>
<dbReference type="InterPro" id="IPR001878">
    <property type="entry name" value="Znf_CCHC"/>
</dbReference>
<keyword evidence="1" id="KW-0479">Metal-binding</keyword>
<name>J7G2X9_ROSRU</name>
<accession>J7G2X9</accession>
<feature type="compositionally biased region" description="Acidic residues" evidence="2">
    <location>
        <begin position="470"/>
        <end position="481"/>
    </location>
</feature>
<feature type="domain" description="CCHC-type" evidence="3">
    <location>
        <begin position="437"/>
        <end position="451"/>
    </location>
</feature>
<evidence type="ECO:0000256" key="1">
    <source>
        <dbReference type="PROSITE-ProRule" id="PRU00047"/>
    </source>
</evidence>
<feature type="domain" description="CCHC-type" evidence="3">
    <location>
        <begin position="609"/>
        <end position="622"/>
    </location>
</feature>
<dbReference type="GO" id="GO:0008270">
    <property type="term" value="F:zinc ion binding"/>
    <property type="evidence" value="ECO:0007669"/>
    <property type="project" value="UniProtKB-KW"/>
</dbReference>
<dbReference type="PANTHER" id="PTHR35317:SF35">
    <property type="entry name" value="DUF4219 DOMAIN-CONTAINING PROTEIN"/>
    <property type="match status" value="1"/>
</dbReference>
<dbReference type="PANTHER" id="PTHR35317">
    <property type="entry name" value="OS04G0629600 PROTEIN"/>
    <property type="match status" value="1"/>
</dbReference>
<dbReference type="Pfam" id="PF00098">
    <property type="entry name" value="zf-CCHC"/>
    <property type="match status" value="1"/>
</dbReference>
<organism evidence="4">
    <name type="scientific">Rosa rugosa</name>
    <name type="common">Rugosa rose</name>
    <dbReference type="NCBI Taxonomy" id="74645"/>
    <lineage>
        <taxon>Eukaryota</taxon>
        <taxon>Viridiplantae</taxon>
        <taxon>Streptophyta</taxon>
        <taxon>Embryophyta</taxon>
        <taxon>Tracheophyta</taxon>
        <taxon>Spermatophyta</taxon>
        <taxon>Magnoliopsida</taxon>
        <taxon>eudicotyledons</taxon>
        <taxon>Gunneridae</taxon>
        <taxon>Pentapetalae</taxon>
        <taxon>rosids</taxon>
        <taxon>fabids</taxon>
        <taxon>Rosales</taxon>
        <taxon>Rosaceae</taxon>
        <taxon>Rosoideae</taxon>
        <taxon>Rosoideae incertae sedis</taxon>
        <taxon>Rosa</taxon>
    </lineage>
</organism>
<keyword evidence="1" id="KW-0863">Zinc-finger</keyword>
<reference evidence="4" key="1">
    <citation type="journal article" date="2012" name="BMC Genomics">
        <title>Evolution of the Rdr1 TNL-cluster in roses and other Rosaceous species.</title>
        <authorList>
            <person name="Terefe-Ayana D."/>
            <person name="Kaufmann H."/>
            <person name="Linde M."/>
            <person name="Debener T."/>
        </authorList>
    </citation>
    <scope>NUCLEOTIDE SEQUENCE</scope>
    <source>
        <tissue evidence="4">Leaf</tissue>
    </source>
</reference>
<evidence type="ECO:0000259" key="3">
    <source>
        <dbReference type="PROSITE" id="PS50158"/>
    </source>
</evidence>
<dbReference type="Pfam" id="PF14223">
    <property type="entry name" value="Retrotran_gag_2"/>
    <property type="match status" value="1"/>
</dbReference>
<sequence length="733" mass="84861">MWWHCFSDMNMGANLSILTTLLLKNKGGSLCIWVFNFSISLLRGEHAMKEKRKNMTTWFSISSYGNIADKEESRKQLHLERQYPIEMDPGEEENLGEVINIPLRWIRVKKKILERPCCLRWKWQASASAPRGPTPTKLKFVKQLVSLSRNDCQDYSQWKIMMRAFLYSQDENMWNIVEIGWEHPTMAEDSKKEEVVSARIPKPRKEWTKEEVRDRNCDFKARNSLFTALSKKERMRISHCDTAKQAWDLLQVTYEGNKKVRGQKLQRLVLEFENMSMTEDESIDDFHARLLNVTSQCRSLDDPFEEHRIVKKFLRSLPSKFQAKQIAIEEAQDLDTYTLDELVGNLKTFEMRLKPDKKVKDVAFSSINDKDDIVDDSMDLILLTKEFKKFLNDKNSFGNTSRNFSDTKRGQEFENRFDKNSKFAKFAQKKSFPDKPKCYECGGIGHIAANCGNRRYNSRGDKALKSTWSDSDEGSQSDSEEGEVKSQDWDKEHDDLINKIKILQDELSKVKESFNKFSIGSEKVSRMIGFGKAHSNKEGLGYEGESCKPLTFVKSLDCENSLGQSQTLNDNDSDPKLPRRSKPNLDFQTHQRVAQPRYVHNSKRFIPTCHHCGKIGHIRPRCNLLRRESQKCRKQKELSSTASLQAELKEHLKLINRIAVRIAIPKEQNLKQKQIWIKKGSNNCLSAHMDKLDNMFELASVPIKHKVADSVTKSLDTARFESLRSDIGGCSKY</sequence>
<dbReference type="SMART" id="SM00343">
    <property type="entry name" value="ZnF_C2HC"/>
    <property type="match status" value="2"/>
</dbReference>
<protein>
    <submittedName>
        <fullName evidence="4">Gag-pol polyprotein</fullName>
    </submittedName>
</protein>
<dbReference type="PROSITE" id="PS50158">
    <property type="entry name" value="ZF_CCHC"/>
    <property type="match status" value="2"/>
</dbReference>
<feature type="region of interest" description="Disordered" evidence="2">
    <location>
        <begin position="563"/>
        <end position="589"/>
    </location>
</feature>
<evidence type="ECO:0000256" key="2">
    <source>
        <dbReference type="SAM" id="MobiDB-lite"/>
    </source>
</evidence>
<keyword evidence="1" id="KW-0862">Zinc</keyword>
<dbReference type="GO" id="GO:0003676">
    <property type="term" value="F:nucleic acid binding"/>
    <property type="evidence" value="ECO:0007669"/>
    <property type="project" value="InterPro"/>
</dbReference>